<comment type="subunit">
    <text evidence="3">Component of the RNA polymerase III (Pol III) complex consisting of 17 subunits.</text>
</comment>
<evidence type="ECO:0000256" key="10">
    <source>
        <dbReference type="ARBA" id="ARBA00023163"/>
    </source>
</evidence>
<reference evidence="17 18" key="1">
    <citation type="submission" date="2020-05" db="EMBL/GenBank/DDBJ databases">
        <title>Identification and distribution of gene clusters putatively required for synthesis of sphingolipid metabolism inhibitors in phylogenetically diverse species of the filamentous fungus Fusarium.</title>
        <authorList>
            <person name="Kim H.-S."/>
            <person name="Busman M."/>
            <person name="Brown D.W."/>
            <person name="Divon H."/>
            <person name="Uhlig S."/>
            <person name="Proctor R.H."/>
        </authorList>
    </citation>
    <scope>NUCLEOTIDE SEQUENCE [LARGE SCALE GENOMIC DNA]</scope>
    <source>
        <strain evidence="17 18">NRRL 20693</strain>
    </source>
</reference>
<dbReference type="Proteomes" id="UP000567885">
    <property type="component" value="Unassembled WGS sequence"/>
</dbReference>
<dbReference type="Gene3D" id="6.20.50.80">
    <property type="match status" value="1"/>
</dbReference>
<dbReference type="InterPro" id="IPR015700">
    <property type="entry name" value="RPC1"/>
</dbReference>
<feature type="compositionally biased region" description="Basic and acidic residues" evidence="15">
    <location>
        <begin position="1798"/>
        <end position="1810"/>
    </location>
</feature>
<evidence type="ECO:0000256" key="2">
    <source>
        <dbReference type="ARBA" id="ARBA00006460"/>
    </source>
</evidence>
<dbReference type="InterPro" id="IPR035697">
    <property type="entry name" value="RNAP_III_RPC1_N"/>
</dbReference>
<dbReference type="SUPFAM" id="SSF64484">
    <property type="entry name" value="beta and beta-prime subunits of DNA dependent RNA-polymerase"/>
    <property type="match status" value="1"/>
</dbReference>
<keyword evidence="4 14" id="KW-0240">DNA-directed RNA polymerase</keyword>
<dbReference type="Pfam" id="PF04983">
    <property type="entry name" value="RNA_pol_Rpb1_3"/>
    <property type="match status" value="1"/>
</dbReference>
<dbReference type="PANTHER" id="PTHR48446:SF1">
    <property type="entry name" value="DNA-DIRECTED RNA POLYMERASE SUBUNIT BETA' N-TERMINAL SECTION"/>
    <property type="match status" value="1"/>
</dbReference>
<dbReference type="InterPro" id="IPR042102">
    <property type="entry name" value="RNA_pol_Rpb1_3_sf"/>
</dbReference>
<dbReference type="CDD" id="cd02583">
    <property type="entry name" value="RNAP_III_RPC1_N"/>
    <property type="match status" value="1"/>
</dbReference>
<dbReference type="InterPro" id="IPR007083">
    <property type="entry name" value="RNA_pol_Rpb1_4"/>
</dbReference>
<evidence type="ECO:0000256" key="13">
    <source>
        <dbReference type="ARBA" id="ARBA00058108"/>
    </source>
</evidence>
<keyword evidence="8" id="KW-0862">Zinc</keyword>
<dbReference type="InterPro" id="IPR007081">
    <property type="entry name" value="RNA_pol_Rpb1_5"/>
</dbReference>
<dbReference type="Pfam" id="PF02586">
    <property type="entry name" value="SRAP"/>
    <property type="match status" value="1"/>
</dbReference>
<protein>
    <recommendedName>
        <fullName evidence="14">DNA-directed RNA polymerase subunit</fullName>
        <ecNumber evidence="14">2.7.7.6</ecNumber>
    </recommendedName>
</protein>
<dbReference type="InterPro" id="IPR007066">
    <property type="entry name" value="RNA_pol_Rpb1_3"/>
</dbReference>
<dbReference type="Gene3D" id="1.10.132.30">
    <property type="match status" value="1"/>
</dbReference>
<dbReference type="InterPro" id="IPR006592">
    <property type="entry name" value="RNA_pol_N"/>
</dbReference>
<evidence type="ECO:0000256" key="5">
    <source>
        <dbReference type="ARBA" id="ARBA00022679"/>
    </source>
</evidence>
<dbReference type="EC" id="2.7.7.6" evidence="14"/>
<keyword evidence="7" id="KW-0479">Metal-binding</keyword>
<dbReference type="GO" id="GO:0000428">
    <property type="term" value="C:DNA-directed RNA polymerase complex"/>
    <property type="evidence" value="ECO:0007669"/>
    <property type="project" value="UniProtKB-KW"/>
</dbReference>
<dbReference type="GO" id="GO:0106300">
    <property type="term" value="P:protein-DNA covalent cross-linking repair"/>
    <property type="evidence" value="ECO:0007669"/>
    <property type="project" value="InterPro"/>
</dbReference>
<feature type="domain" description="RNA polymerase N-terminal" evidence="16">
    <location>
        <begin position="278"/>
        <end position="581"/>
    </location>
</feature>
<keyword evidence="11" id="KW-0539">Nucleus</keyword>
<dbReference type="InterPro" id="IPR036590">
    <property type="entry name" value="SRAP-like"/>
</dbReference>
<evidence type="ECO:0000256" key="8">
    <source>
        <dbReference type="ARBA" id="ARBA00022833"/>
    </source>
</evidence>
<keyword evidence="5 14" id="KW-0808">Transferase</keyword>
<feature type="region of interest" description="Disordered" evidence="15">
    <location>
        <begin position="1529"/>
        <end position="1555"/>
    </location>
</feature>
<evidence type="ECO:0000256" key="9">
    <source>
        <dbReference type="ARBA" id="ARBA00022842"/>
    </source>
</evidence>
<dbReference type="Pfam" id="PF04997">
    <property type="entry name" value="RNA_pol_Rpb1_1"/>
    <property type="match status" value="1"/>
</dbReference>
<organism evidence="17 18">
    <name type="scientific">Fusarium heterosporum</name>
    <dbReference type="NCBI Taxonomy" id="42747"/>
    <lineage>
        <taxon>Eukaryota</taxon>
        <taxon>Fungi</taxon>
        <taxon>Dikarya</taxon>
        <taxon>Ascomycota</taxon>
        <taxon>Pezizomycotina</taxon>
        <taxon>Sordariomycetes</taxon>
        <taxon>Hypocreomycetidae</taxon>
        <taxon>Hypocreales</taxon>
        <taxon>Nectriaceae</taxon>
        <taxon>Fusarium</taxon>
        <taxon>Fusarium heterosporum species complex</taxon>
    </lineage>
</organism>
<dbReference type="InterPro" id="IPR007080">
    <property type="entry name" value="RNA_pol_Rpb1_1"/>
</dbReference>
<keyword evidence="10 14" id="KW-0804">Transcription</keyword>
<dbReference type="InterPro" id="IPR035698">
    <property type="entry name" value="RNAP_III_Rpc1_C"/>
</dbReference>
<dbReference type="GO" id="GO:0003899">
    <property type="term" value="F:DNA-directed RNA polymerase activity"/>
    <property type="evidence" value="ECO:0007669"/>
    <property type="project" value="UniProtKB-EC"/>
</dbReference>
<evidence type="ECO:0000256" key="6">
    <source>
        <dbReference type="ARBA" id="ARBA00022695"/>
    </source>
</evidence>
<dbReference type="GO" id="GO:0046872">
    <property type="term" value="F:metal ion binding"/>
    <property type="evidence" value="ECO:0007669"/>
    <property type="project" value="UniProtKB-KW"/>
</dbReference>
<comment type="caution">
    <text evidence="17">The sequence shown here is derived from an EMBL/GenBank/DDBJ whole genome shotgun (WGS) entry which is preliminary data.</text>
</comment>
<evidence type="ECO:0000256" key="11">
    <source>
        <dbReference type="ARBA" id="ARBA00023242"/>
    </source>
</evidence>
<evidence type="ECO:0000256" key="7">
    <source>
        <dbReference type="ARBA" id="ARBA00022723"/>
    </source>
</evidence>
<sequence>MAVAPSVDSPVKQQLVDKQPKRFKGIKFGIQSNQDIANQAVLEVSDRLLYDIENNRAPYRHGPLDSRLVSKALRFETLEWKADCFLRVPQASKEDVRLVRNHLRIVTGISVMSVYLYRPFTWATFVSSCQFYKRFASRVLLEEPERQQFLKELRRPFLDNLRRTQICKKINEQCRKIKTCPYCGSLNGQIRKIGVLKLAHDKFVAYNKSTSVKKVPPESKVKFDNSFNDARRENPELEKHLRKAMEDLNPLRVLNLFKTISPEDCELLGLDPAEGRPEMFIWQFLPAPPVCIRPSVAQDNASNEDDITTKLADIVWVSGMIRSALQKGSPVQTIMEQWEYLQTQIAMYVNSDVPGLQQPGFGKATRGFCQRLKGKQGRFRGNLSGKRVDFSGRTVISPDPNLGIDQVAVPELVAKNLTYPERVQRHNLEKLRQCVKNGPDVWPGAQRVIKSDEGGYLQSLKFGNREYIARDLKFGDIVERHLEDNDVVLFNRQPSLHKLSIMSHLAKVRPWRTFRLNECVCGPYNADFDGDEMNLHVPQTEEARAEAINLMGIKHNLATPKNGEPVIAATQDFITAAFLLSSKDRFFDRKTFTYMCMHMMDGKTHLDLPPPAIIAPQALWTGKQIFNMLMRPNKDSPVKVNLDAKCRAYKARPGQCPDMDPNDGWLVVRNSEVMCGRMDKSTVGTGKKDSIFYVILRDFGPDEAVIAMNRLAKLCARQLTNRGFSIGVGDVYPTESLNQEKEQLVAVAYKQCDDLIEKFKAGKLEKAAGCNQEQTLENSMSGILSKVRQQAGSYCVDNLSRNNAPLIMAKSGSKGSDINVAQMVALVGQQIIGGSRVADGFQDRTLPHFHKNARQPPSKGFVKNSFYTGLFPTEFIFHAMSGREGLVDTAVKTAETGYMSRRLMKSLEDLSTQYDDTVRTSGGGIVQFQFGADKLDPVDMEGSAAPVHFERTWTHAESLTLDNNESSMTPEGIRSFCDSVLETERRRYIRRGLLHNEILDYSDTTDYGIDEHEGARGFLKAIEDHVEKLASKLETVRQLAGFKEGTVVTSTARDHADRTAKVALSTLRLFIKMCLEKYKKAHVEPGHAVGAVGAHSIGEPGTQMTLKTFHFAGVAGMSITQGVPRIKEIINASKAISTPVITCPLENNEQIEAARVVKGRIEKTYISDVLRFVEDEWRTTEGNVVLQIDSAALSDMHLGIGPYDIAEAICKQRKLKVQRDDLSIDGERIIVRVRDVSDPALKRTAAARSKAAAESGDMLLRANFLRRALPNVPISGYSEATRAIIQTSEQNTHTVLVEGYGLRECMTTEGVIGTKARSNNVMECRDVLGIEAARTTIAVEIGEVMGDMDIDPRHMQLLADVMTYKGEVLGITRFGLSKMRDSVLQLASFEKTPDHLFEAAAGMKTDQIEGVSECIIMGQTMSVGTGAFQVVRRLGIREGDVKQKPTLFEDAWAEEVTLKRKARLHRADIPDMCGRYALALRPSQVRQMLEEDGMEVDDAPEDTGDGAPRNTYNFAPGSQGVVYLANTSDQGAGQETHHHGTKASDATQHPHANDHTKFGLQSMKWGLIPSWTKRNPDFGSMLKTINCRDDSLGSPGGLWASMKARKRCVVIAQGFYEWLKAGKDKIPHYVKRKDGHLMCFAGLWDCVQYEGSNEKIYSYTIITTSSNAQLKFLHDRMPVILEPGSSAMSIWLDPSRSQWTDELQSLLKPLDGSLEVYQVPKDVGKVGNNSPTFVIPLDSKENKSNIKNFFQNKSLKTDDVTERAHDGTEETHVKGMNMEKAEAPHATQNTRASTSIKRKVEENFEKETTGLHKPQKQRKISAKENARGKAKDSKVKEQGNILGYLIHKS</sequence>
<dbReference type="GO" id="GO:0003697">
    <property type="term" value="F:single-stranded DNA binding"/>
    <property type="evidence" value="ECO:0007669"/>
    <property type="project" value="InterPro"/>
</dbReference>
<evidence type="ECO:0000256" key="3">
    <source>
        <dbReference type="ARBA" id="ARBA00011206"/>
    </source>
</evidence>
<dbReference type="EMBL" id="JAAGWQ010000048">
    <property type="protein sequence ID" value="KAF5674317.1"/>
    <property type="molecule type" value="Genomic_DNA"/>
</dbReference>
<evidence type="ECO:0000313" key="18">
    <source>
        <dbReference type="Proteomes" id="UP000567885"/>
    </source>
</evidence>
<dbReference type="InterPro" id="IPR044893">
    <property type="entry name" value="RNA_pol_Rpb1_clamp_domain"/>
</dbReference>
<dbReference type="OrthoDB" id="270392at2759"/>
<comment type="function">
    <text evidence="13">DNA-dependent RNA polymerase catalyzes the transcription of DNA into RNA using the four ribonucleoside triphosphates as substrates. Largest and catalytic core component of RNA polymerase III which synthesizes small RNAs, such as 5S rRNA and tRNAs. Forms the polymerase active center together with the second largest subunit. A single-stranded DNA template strand of the promoter is positioned within the central active site cleft of Pol III. A bridging helix emanates from RPC1 and crosses the cleft near the catalytic site and is thought to promote translocation of Pol III by acting as a ratchet that moves the RNA-DNA hybrid through the active site by switching from straight to bent conformations at each step of nucleotide addition.</text>
</comment>
<dbReference type="Gene3D" id="3.90.1680.10">
    <property type="entry name" value="SOS response associated peptidase-like"/>
    <property type="match status" value="1"/>
</dbReference>
<dbReference type="InterPro" id="IPR003738">
    <property type="entry name" value="SRAP"/>
</dbReference>
<keyword evidence="18" id="KW-1185">Reference proteome</keyword>
<dbReference type="Pfam" id="PF00623">
    <property type="entry name" value="RNA_pol_Rpb1_2"/>
    <property type="match status" value="1"/>
</dbReference>
<feature type="region of interest" description="Disordered" evidence="15">
    <location>
        <begin position="1758"/>
        <end position="1835"/>
    </location>
</feature>
<dbReference type="FunFam" id="3.30.1490.180:FF:000002">
    <property type="entry name" value="DNA-directed RNA polymerase subunit"/>
    <property type="match status" value="1"/>
</dbReference>
<dbReference type="InterPro" id="IPR000722">
    <property type="entry name" value="RNA_pol_asu"/>
</dbReference>
<feature type="compositionally biased region" description="Basic and acidic residues" evidence="15">
    <location>
        <begin position="1821"/>
        <end position="1835"/>
    </location>
</feature>
<dbReference type="GO" id="GO:0005634">
    <property type="term" value="C:nucleus"/>
    <property type="evidence" value="ECO:0007669"/>
    <property type="project" value="UniProtKB-SubCell"/>
</dbReference>
<evidence type="ECO:0000256" key="15">
    <source>
        <dbReference type="SAM" id="MobiDB-lite"/>
    </source>
</evidence>
<dbReference type="FunFam" id="1.10.274.100:FF:000005">
    <property type="entry name" value="DNA-directed RNA polymerase subunit"/>
    <property type="match status" value="1"/>
</dbReference>
<gene>
    <name evidence="17" type="ORF">FHETE_2952</name>
</gene>
<dbReference type="Pfam" id="PF05000">
    <property type="entry name" value="RNA_pol_Rpb1_4"/>
    <property type="match status" value="1"/>
</dbReference>
<comment type="similarity">
    <text evidence="2 14">Belongs to the RNA polymerase beta' chain family.</text>
</comment>
<dbReference type="Gene3D" id="1.10.150.390">
    <property type="match status" value="1"/>
</dbReference>
<dbReference type="Gene3D" id="3.30.1490.180">
    <property type="entry name" value="RNA polymerase ii"/>
    <property type="match status" value="1"/>
</dbReference>
<comment type="catalytic activity">
    <reaction evidence="12 14">
        <text>RNA(n) + a ribonucleoside 5'-triphosphate = RNA(n+1) + diphosphate</text>
        <dbReference type="Rhea" id="RHEA:21248"/>
        <dbReference type="Rhea" id="RHEA-COMP:14527"/>
        <dbReference type="Rhea" id="RHEA-COMP:17342"/>
        <dbReference type="ChEBI" id="CHEBI:33019"/>
        <dbReference type="ChEBI" id="CHEBI:61557"/>
        <dbReference type="ChEBI" id="CHEBI:140395"/>
        <dbReference type="EC" id="2.7.7.6"/>
    </reaction>
</comment>
<dbReference type="FunFam" id="2.40.40.20:FF:000019">
    <property type="entry name" value="DNA-directed RNA polymerase II subunit RPB1"/>
    <property type="match status" value="1"/>
</dbReference>
<evidence type="ECO:0000256" key="14">
    <source>
        <dbReference type="RuleBase" id="RU004279"/>
    </source>
</evidence>
<evidence type="ECO:0000259" key="16">
    <source>
        <dbReference type="SMART" id="SM00663"/>
    </source>
</evidence>
<dbReference type="SMART" id="SM00663">
    <property type="entry name" value="RPOLA_N"/>
    <property type="match status" value="1"/>
</dbReference>
<dbReference type="FunFam" id="1.10.132.30:FF:000001">
    <property type="entry name" value="DNA-directed RNA polymerase subunit"/>
    <property type="match status" value="1"/>
</dbReference>
<keyword evidence="6 14" id="KW-0548">Nucleotidyltransferase</keyword>
<dbReference type="Gene3D" id="6.10.250.2940">
    <property type="match status" value="1"/>
</dbReference>
<dbReference type="SUPFAM" id="SSF143081">
    <property type="entry name" value="BB1717-like"/>
    <property type="match status" value="1"/>
</dbReference>
<dbReference type="Gene3D" id="2.40.40.20">
    <property type="match status" value="1"/>
</dbReference>
<dbReference type="PANTHER" id="PTHR48446">
    <property type="entry name" value="DNA-DIRECTED RNA POLYMERASE SUBUNIT BETA' N-TERMINAL SECTION"/>
    <property type="match status" value="1"/>
</dbReference>
<keyword evidence="9" id="KW-0460">Magnesium</keyword>
<dbReference type="FunFam" id="1.10.150.390:FF:000004">
    <property type="entry name" value="DNA-directed RNA polymerase subunit"/>
    <property type="match status" value="1"/>
</dbReference>
<comment type="subcellular location">
    <subcellularLocation>
        <location evidence="1">Nucleus</location>
    </subcellularLocation>
</comment>
<dbReference type="Gene3D" id="1.10.274.100">
    <property type="entry name" value="RNA polymerase Rpb1, domain 3"/>
    <property type="match status" value="1"/>
</dbReference>
<feature type="compositionally biased region" description="Basic and acidic residues" evidence="15">
    <location>
        <begin position="1758"/>
        <end position="1783"/>
    </location>
</feature>
<feature type="compositionally biased region" description="Polar residues" evidence="15">
    <location>
        <begin position="1786"/>
        <end position="1795"/>
    </location>
</feature>
<name>A0A8H5TTT2_FUSHE</name>
<evidence type="ECO:0000313" key="17">
    <source>
        <dbReference type="EMBL" id="KAF5674317.1"/>
    </source>
</evidence>
<accession>A0A8H5TTT2</accession>
<dbReference type="InterPro" id="IPR038120">
    <property type="entry name" value="Rpb1_funnel_sf"/>
</dbReference>
<dbReference type="Pfam" id="PF04998">
    <property type="entry name" value="RNA_pol_Rpb1_5"/>
    <property type="match status" value="1"/>
</dbReference>
<dbReference type="Gene3D" id="4.10.860.120">
    <property type="entry name" value="RNA polymerase II, clamp domain"/>
    <property type="match status" value="1"/>
</dbReference>
<proteinExistence type="inferred from homology"/>
<evidence type="ECO:0000256" key="1">
    <source>
        <dbReference type="ARBA" id="ARBA00004123"/>
    </source>
</evidence>
<evidence type="ECO:0000256" key="12">
    <source>
        <dbReference type="ARBA" id="ARBA00048552"/>
    </source>
</evidence>
<dbReference type="CDD" id="cd02736">
    <property type="entry name" value="RNAP_III_Rpc1_C"/>
    <property type="match status" value="1"/>
</dbReference>
<dbReference type="GO" id="GO:0006351">
    <property type="term" value="P:DNA-templated transcription"/>
    <property type="evidence" value="ECO:0007669"/>
    <property type="project" value="InterPro"/>
</dbReference>
<evidence type="ECO:0000256" key="4">
    <source>
        <dbReference type="ARBA" id="ARBA00022478"/>
    </source>
</evidence>